<dbReference type="AlphaFoldDB" id="A0A7X2P8Y9"/>
<gene>
    <name evidence="1" type="ORF">FYJ60_06595</name>
</gene>
<evidence type="ECO:0000313" key="1">
    <source>
        <dbReference type="EMBL" id="MST81981.1"/>
    </source>
</evidence>
<evidence type="ECO:0000313" key="2">
    <source>
        <dbReference type="Proteomes" id="UP000466864"/>
    </source>
</evidence>
<name>A0A7X2P8Y9_9FIRM</name>
<proteinExistence type="predicted"/>
<accession>A0A7X2P8Y9</accession>
<dbReference type="EMBL" id="VUMV01000004">
    <property type="protein sequence ID" value="MST81981.1"/>
    <property type="molecule type" value="Genomic_DNA"/>
</dbReference>
<reference evidence="1 2" key="1">
    <citation type="submission" date="2019-08" db="EMBL/GenBank/DDBJ databases">
        <title>In-depth cultivation of the pig gut microbiome towards novel bacterial diversity and tailored functional studies.</title>
        <authorList>
            <person name="Wylensek D."/>
            <person name="Hitch T.C.A."/>
            <person name="Clavel T."/>
        </authorList>
    </citation>
    <scope>NUCLEOTIDE SEQUENCE [LARGE SCALE GENOMIC DNA]</scope>
    <source>
        <strain evidence="1 2">Oil+RF-744-WCA-WT-13</strain>
    </source>
</reference>
<organism evidence="1 2">
    <name type="scientific">Bilifractor porci</name>
    <dbReference type="NCBI Taxonomy" id="2606636"/>
    <lineage>
        <taxon>Bacteria</taxon>
        <taxon>Bacillati</taxon>
        <taxon>Bacillota</taxon>
        <taxon>Clostridia</taxon>
        <taxon>Lachnospirales</taxon>
        <taxon>Lachnospiraceae</taxon>
        <taxon>Bilifractor</taxon>
    </lineage>
</organism>
<dbReference type="Proteomes" id="UP000466864">
    <property type="component" value="Unassembled WGS sequence"/>
</dbReference>
<comment type="caution">
    <text evidence="1">The sequence shown here is derived from an EMBL/GenBank/DDBJ whole genome shotgun (WGS) entry which is preliminary data.</text>
</comment>
<dbReference type="RefSeq" id="WP_154457897.1">
    <property type="nucleotide sequence ID" value="NZ_VUMV01000004.1"/>
</dbReference>
<sequence length="114" mass="13208">MHKKETEIKTILQAMKDAGIIAGYVYDHFTQDDPISTPFAVYRRIAVPGFKADDKVYARDDSEDVEFYADDPDTMDTIMEVFESQADAAELVYERTADTVYIEDEDFYESLYEF</sequence>
<protein>
    <submittedName>
        <fullName evidence="1">Uncharacterized protein</fullName>
    </submittedName>
</protein>
<keyword evidence="2" id="KW-1185">Reference proteome</keyword>